<accession>A0A8X7CLZ5</accession>
<evidence type="ECO:0000313" key="2">
    <source>
        <dbReference type="Proteomes" id="UP000886998"/>
    </source>
</evidence>
<dbReference type="EMBL" id="BMAV01019512">
    <property type="protein sequence ID" value="GFY72576.1"/>
    <property type="molecule type" value="Genomic_DNA"/>
</dbReference>
<evidence type="ECO:0000313" key="1">
    <source>
        <dbReference type="EMBL" id="GFY72576.1"/>
    </source>
</evidence>
<proteinExistence type="predicted"/>
<dbReference type="AlphaFoldDB" id="A0A8X7CLZ5"/>
<organism evidence="1 2">
    <name type="scientific">Trichonephila inaurata madagascariensis</name>
    <dbReference type="NCBI Taxonomy" id="2747483"/>
    <lineage>
        <taxon>Eukaryota</taxon>
        <taxon>Metazoa</taxon>
        <taxon>Ecdysozoa</taxon>
        <taxon>Arthropoda</taxon>
        <taxon>Chelicerata</taxon>
        <taxon>Arachnida</taxon>
        <taxon>Araneae</taxon>
        <taxon>Araneomorphae</taxon>
        <taxon>Entelegynae</taxon>
        <taxon>Araneoidea</taxon>
        <taxon>Nephilidae</taxon>
        <taxon>Trichonephila</taxon>
        <taxon>Trichonephila inaurata</taxon>
    </lineage>
</organism>
<gene>
    <name evidence="1" type="ORF">TNIN_271911</name>
</gene>
<reference evidence="1" key="1">
    <citation type="submission" date="2020-08" db="EMBL/GenBank/DDBJ databases">
        <title>Multicomponent nature underlies the extraordinary mechanical properties of spider dragline silk.</title>
        <authorList>
            <person name="Kono N."/>
            <person name="Nakamura H."/>
            <person name="Mori M."/>
            <person name="Yoshida Y."/>
            <person name="Ohtoshi R."/>
            <person name="Malay A.D."/>
            <person name="Moran D.A.P."/>
            <person name="Tomita M."/>
            <person name="Numata K."/>
            <person name="Arakawa K."/>
        </authorList>
    </citation>
    <scope>NUCLEOTIDE SEQUENCE</scope>
</reference>
<keyword evidence="2" id="KW-1185">Reference proteome</keyword>
<sequence length="69" mass="7921">IRNQPDQSVTALSLGCFSLCCFGRKRSTINVLSQSVYRPKRIDLTNEITGVVIRQFTKVFSIHRKLHKD</sequence>
<feature type="non-terminal residue" evidence="1">
    <location>
        <position position="1"/>
    </location>
</feature>
<protein>
    <submittedName>
        <fullName evidence="1">Uncharacterized protein</fullName>
    </submittedName>
</protein>
<dbReference type="Proteomes" id="UP000886998">
    <property type="component" value="Unassembled WGS sequence"/>
</dbReference>
<comment type="caution">
    <text evidence="1">The sequence shown here is derived from an EMBL/GenBank/DDBJ whole genome shotgun (WGS) entry which is preliminary data.</text>
</comment>
<name>A0A8X7CLZ5_9ARAC</name>